<proteinExistence type="predicted"/>
<dbReference type="Proteomes" id="UP001179501">
    <property type="component" value="Chromosome"/>
</dbReference>
<name>A0AAE9XBU0_PORGN</name>
<dbReference type="Pfam" id="PF07877">
    <property type="entry name" value="DUF1661"/>
    <property type="match status" value="1"/>
</dbReference>
<accession>A0AAE9XBU0</accession>
<sequence>MAHRHFFSFVVREKARIRLRKTWCGKTFLLEREVKIFGTKTKNFSRVFSPKHAPQSDRFRLVIFRQ</sequence>
<protein>
    <submittedName>
        <fullName evidence="1">DUF1661 domain-containing protein</fullName>
    </submittedName>
</protein>
<organism evidence="1 2">
    <name type="scientific">Porphyromonas gingivalis</name>
    <name type="common">Bacteroides gingivalis</name>
    <dbReference type="NCBI Taxonomy" id="837"/>
    <lineage>
        <taxon>Bacteria</taxon>
        <taxon>Pseudomonadati</taxon>
        <taxon>Bacteroidota</taxon>
        <taxon>Bacteroidia</taxon>
        <taxon>Bacteroidales</taxon>
        <taxon>Porphyromonadaceae</taxon>
        <taxon>Porphyromonas</taxon>
    </lineage>
</organism>
<dbReference type="InterPro" id="IPR012456">
    <property type="entry name" value="DUF1661"/>
</dbReference>
<dbReference type="RefSeq" id="WP_256824377.1">
    <property type="nucleotide sequence ID" value="NZ_CP116614.1"/>
</dbReference>
<evidence type="ECO:0000313" key="2">
    <source>
        <dbReference type="Proteomes" id="UP001179501"/>
    </source>
</evidence>
<dbReference type="AlphaFoldDB" id="A0AAE9XBU0"/>
<reference evidence="1" key="1">
    <citation type="submission" date="2023-01" db="EMBL/GenBank/DDBJ databases">
        <title>Phages are important unrecognized players in the ecology of the oral pathogen Porphyromonas gingivalis.</title>
        <authorList>
            <person name="Matrishin C.B."/>
            <person name="Kauffman K.M."/>
        </authorList>
    </citation>
    <scope>NUCLEOTIDE SEQUENCE</scope>
    <source>
        <strain evidence="1">ATCC 49417</strain>
    </source>
</reference>
<gene>
    <name evidence="1" type="ORF">NY151_09615</name>
</gene>
<evidence type="ECO:0000313" key="1">
    <source>
        <dbReference type="EMBL" id="WCG02893.1"/>
    </source>
</evidence>
<dbReference type="EMBL" id="CP116614">
    <property type="protein sequence ID" value="WCG02893.1"/>
    <property type="molecule type" value="Genomic_DNA"/>
</dbReference>